<protein>
    <submittedName>
        <fullName evidence="2">Glyoxalase/bleomycin resistance/extradiol dioxygenase family protein</fullName>
    </submittedName>
</protein>
<dbReference type="RefSeq" id="WP_083724135.1">
    <property type="nucleotide sequence ID" value="NZ_FOUD01000010.1"/>
</dbReference>
<proteinExistence type="predicted"/>
<comment type="caution">
    <text evidence="2">The sequence shown here is derived from an EMBL/GenBank/DDBJ whole genome shotgun (WGS) entry which is preliminary data.</text>
</comment>
<organism evidence="2 3">
    <name type="scientific">Halopseudomonas pachastrellae</name>
    <dbReference type="NCBI Taxonomy" id="254161"/>
    <lineage>
        <taxon>Bacteria</taxon>
        <taxon>Pseudomonadati</taxon>
        <taxon>Pseudomonadota</taxon>
        <taxon>Gammaproteobacteria</taxon>
        <taxon>Pseudomonadales</taxon>
        <taxon>Pseudomonadaceae</taxon>
        <taxon>Halopseudomonas</taxon>
    </lineage>
</organism>
<dbReference type="CDD" id="cd08349">
    <property type="entry name" value="BLMA_like"/>
    <property type="match status" value="1"/>
</dbReference>
<dbReference type="STRING" id="254161.SAMN05216256_11021"/>
<dbReference type="GO" id="GO:0046677">
    <property type="term" value="P:response to antibiotic"/>
    <property type="evidence" value="ECO:0007669"/>
    <property type="project" value="UniProtKB-KW"/>
</dbReference>
<dbReference type="SUPFAM" id="SSF54593">
    <property type="entry name" value="Glyoxalase/Bleomycin resistance protein/Dihydroxybiphenyl dioxygenase"/>
    <property type="match status" value="1"/>
</dbReference>
<evidence type="ECO:0000256" key="1">
    <source>
        <dbReference type="ARBA" id="ARBA00023251"/>
    </source>
</evidence>
<accession>A0A1S8DM57</accession>
<dbReference type="EMBL" id="MUBC01000003">
    <property type="protein sequence ID" value="ONM45457.1"/>
    <property type="molecule type" value="Genomic_DNA"/>
</dbReference>
<evidence type="ECO:0000313" key="3">
    <source>
        <dbReference type="Proteomes" id="UP000242847"/>
    </source>
</evidence>
<keyword evidence="2" id="KW-0223">Dioxygenase</keyword>
<dbReference type="AlphaFoldDB" id="A0A1S8DM57"/>
<dbReference type="Proteomes" id="UP000242847">
    <property type="component" value="Unassembled WGS sequence"/>
</dbReference>
<dbReference type="OrthoDB" id="9803104at2"/>
<gene>
    <name evidence="2" type="ORF">BXT89_01905</name>
</gene>
<keyword evidence="3" id="KW-1185">Reference proteome</keyword>
<keyword evidence="1" id="KW-0046">Antibiotic resistance</keyword>
<dbReference type="InterPro" id="IPR029068">
    <property type="entry name" value="Glyas_Bleomycin-R_OHBP_Dase"/>
</dbReference>
<dbReference type="Gene3D" id="3.10.180.10">
    <property type="entry name" value="2,3-Dihydroxybiphenyl 1,2-Dioxygenase, domain 1"/>
    <property type="match status" value="1"/>
</dbReference>
<evidence type="ECO:0000313" key="2">
    <source>
        <dbReference type="EMBL" id="ONM45457.1"/>
    </source>
</evidence>
<dbReference type="InterPro" id="IPR000335">
    <property type="entry name" value="Bleomycin-R"/>
</dbReference>
<reference evidence="2 3" key="1">
    <citation type="submission" date="2017-01" db="EMBL/GenBank/DDBJ databases">
        <title>Draft genome sequence of Pseudomonas pachastrellae type strain CCUG 46540T from a deep sea.</title>
        <authorList>
            <person name="Gomila M."/>
            <person name="Mulet M."/>
            <person name="Lalucat J."/>
            <person name="Garcia-Valdes E."/>
        </authorList>
    </citation>
    <scope>NUCLEOTIDE SEQUENCE [LARGE SCALE GENOMIC DNA]</scope>
    <source>
        <strain evidence="2 3">CCUG 46540</strain>
    </source>
</reference>
<dbReference type="GO" id="GO:0051213">
    <property type="term" value="F:dioxygenase activity"/>
    <property type="evidence" value="ECO:0007669"/>
    <property type="project" value="UniProtKB-KW"/>
</dbReference>
<keyword evidence="2" id="KW-0560">Oxidoreductase</keyword>
<dbReference type="Pfam" id="PF19581">
    <property type="entry name" value="Glyoxalase_7"/>
    <property type="match status" value="1"/>
</dbReference>
<name>A0A1S8DM57_9GAMM</name>
<sequence length="120" mass="13667">MDFQTIPVVRIFDEQKAREFYLGFLGMQVDWEHRYEAGFPLYLQVSRGSLVLHLSEHSGDCSPGSKLFVNVSDASALLAELQGRDYAYCRPVMELAPWGDQGFSVTDPFSNRIWFNQPGD</sequence>